<evidence type="ECO:0000256" key="1">
    <source>
        <dbReference type="SAM" id="MobiDB-lite"/>
    </source>
</evidence>
<feature type="region of interest" description="Disordered" evidence="1">
    <location>
        <begin position="791"/>
        <end position="821"/>
    </location>
</feature>
<sequence length="903" mass="102420">MMKEKKRTSLHEKLKKKGRQVLGEILPTYLLPFRPVGPDRYRLGEVRQRKECLNILILGLTGSGKSKLMEVMGNYGLGVNYRDPHRFLVKEEGPTKRITSHTFFTRDKEKFPRPVTIIDTPGFLKGTLKEDSTLIVDIRAFIHSNHPLGIHAVVYVVPGSQGRLAAEQSVMLQKMATVLGDELEGITENTYLFCSFADGRRLPVLDSVKVAGLQFKKHFPVNSSSYFVIDEKDEIESSVEEGEEAKRERKSESINQLLFKMTTESLEIFINDIQANRPIRPPLDKNKRKTVKGKESESHDSDHEPSERDHLVKDRERRREYHAVDVIARTNGNPPTSRNDRHALNFLTLLSLTGKSLLLEVIGNYGLGVDCWDPYRFQVKKDEHTEKITSYTFSTRYKKRLPHPVTIIDTPGFQNAPGEGDQKLMGDIRNFIHSNQMPIHAVAYVIPGSQGRLTAEQKTLMRNMPNALGEDEEGIERIPYLFCTFADSKRLPILQSVKEAKLSYKKAFAVNSSAYFVDEKGLSIEENKENREEAKGGSINEMLWKMTTESVREFLEDIQCNSPLQDNLLVQVNRPIRVTLPVQVNQPIQDNLPIQALKPQTPQKRKRSTEEDVDVESGKRSKERGKSMLLEVMGNYGLGVDFLDPYRFQVKKDGPTTRITTYTFFTRDKQRFPRPVTFIDTPGFQRGTLNEDRKLMGNIRAHILLNHPQGIHAIVYVLTSSQGRLTAEQRVAMQYMVSVLGEEAEGVHKISYLFCTFADSQRLPVLGTVRDAGLRYKESFAVNSSSFLAKKDDHEDKEDDGSSIDSDGGNENEAKSDSINERLFKMTTEGIEKFFEKIQGNPPIQARESHPPPKHEVDGNGEEDTGSTRSSGEDSDVPLIPLGPNTEDQGGWCTWNCTERFRN</sequence>
<dbReference type="InterPro" id="IPR027417">
    <property type="entry name" value="P-loop_NTPase"/>
</dbReference>
<feature type="region of interest" description="Disordered" evidence="1">
    <location>
        <begin position="839"/>
        <end position="892"/>
    </location>
</feature>
<feature type="region of interest" description="Disordered" evidence="1">
    <location>
        <begin position="591"/>
        <end position="622"/>
    </location>
</feature>
<dbReference type="PANTHER" id="PTHR32046:SF11">
    <property type="entry name" value="IMMUNE-ASSOCIATED NUCLEOTIDE-BINDING PROTEIN 10-LIKE"/>
    <property type="match status" value="1"/>
</dbReference>
<proteinExistence type="predicted"/>
<dbReference type="EMBL" id="CAJPEV010000721">
    <property type="protein sequence ID" value="CAG0887897.1"/>
    <property type="molecule type" value="Genomic_DNA"/>
</dbReference>
<name>A0A7R8X7M8_9CRUS</name>
<dbReference type="EMBL" id="LR900238">
    <property type="protein sequence ID" value="CAD7244825.1"/>
    <property type="molecule type" value="Genomic_DNA"/>
</dbReference>
<evidence type="ECO:0008006" key="4">
    <source>
        <dbReference type="Google" id="ProtNLM"/>
    </source>
</evidence>
<dbReference type="Proteomes" id="UP000677054">
    <property type="component" value="Unassembled WGS sequence"/>
</dbReference>
<evidence type="ECO:0000313" key="2">
    <source>
        <dbReference type="EMBL" id="CAD7244825.1"/>
    </source>
</evidence>
<reference evidence="2" key="1">
    <citation type="submission" date="2020-11" db="EMBL/GenBank/DDBJ databases">
        <authorList>
            <person name="Tran Van P."/>
        </authorList>
    </citation>
    <scope>NUCLEOTIDE SEQUENCE</scope>
</reference>
<accession>A0A7R8X7M8</accession>
<feature type="compositionally biased region" description="Basic and acidic residues" evidence="1">
    <location>
        <begin position="292"/>
        <end position="315"/>
    </location>
</feature>
<dbReference type="AlphaFoldDB" id="A0A7R8X7M8"/>
<feature type="region of interest" description="Disordered" evidence="1">
    <location>
        <begin position="279"/>
        <end position="315"/>
    </location>
</feature>
<feature type="compositionally biased region" description="Basic and acidic residues" evidence="1">
    <location>
        <begin position="847"/>
        <end position="858"/>
    </location>
</feature>
<feature type="compositionally biased region" description="Basic and acidic residues" evidence="1">
    <location>
        <begin position="812"/>
        <end position="821"/>
    </location>
</feature>
<dbReference type="SUPFAM" id="SSF52540">
    <property type="entry name" value="P-loop containing nucleoside triphosphate hydrolases"/>
    <property type="match status" value="3"/>
</dbReference>
<gene>
    <name evidence="2" type="ORF">DSTB1V02_LOCUS4712</name>
</gene>
<keyword evidence="3" id="KW-1185">Reference proteome</keyword>
<dbReference type="OrthoDB" id="2386367at2759"/>
<protein>
    <recommendedName>
        <fullName evidence="4">G domain-containing protein</fullName>
    </recommendedName>
</protein>
<dbReference type="PANTHER" id="PTHR32046">
    <property type="entry name" value="G DOMAIN-CONTAINING PROTEIN"/>
    <property type="match status" value="1"/>
</dbReference>
<dbReference type="Gene3D" id="3.40.50.300">
    <property type="entry name" value="P-loop containing nucleotide triphosphate hydrolases"/>
    <property type="match status" value="3"/>
</dbReference>
<evidence type="ECO:0000313" key="3">
    <source>
        <dbReference type="Proteomes" id="UP000677054"/>
    </source>
</evidence>
<organism evidence="2">
    <name type="scientific">Darwinula stevensoni</name>
    <dbReference type="NCBI Taxonomy" id="69355"/>
    <lineage>
        <taxon>Eukaryota</taxon>
        <taxon>Metazoa</taxon>
        <taxon>Ecdysozoa</taxon>
        <taxon>Arthropoda</taxon>
        <taxon>Crustacea</taxon>
        <taxon>Oligostraca</taxon>
        <taxon>Ostracoda</taxon>
        <taxon>Podocopa</taxon>
        <taxon>Podocopida</taxon>
        <taxon>Darwinulocopina</taxon>
        <taxon>Darwinuloidea</taxon>
        <taxon>Darwinulidae</taxon>
        <taxon>Darwinula</taxon>
    </lineage>
</organism>